<dbReference type="InterPro" id="IPR012337">
    <property type="entry name" value="RNaseH-like_sf"/>
</dbReference>
<name>A0A9J7F5A4_CRIGR</name>
<keyword evidence="6" id="KW-0539">Nucleus</keyword>
<dbReference type="CDD" id="cd06145">
    <property type="entry name" value="REX1_like"/>
    <property type="match status" value="1"/>
</dbReference>
<dbReference type="FunFam" id="3.30.420.10:FF:000021">
    <property type="entry name" value="RNA exonuclease 1 homolog"/>
    <property type="match status" value="1"/>
</dbReference>
<protein>
    <submittedName>
        <fullName evidence="10">RNA exonuclease 1 homolog</fullName>
    </submittedName>
</protein>
<dbReference type="GO" id="GO:0005634">
    <property type="term" value="C:nucleus"/>
    <property type="evidence" value="ECO:0007669"/>
    <property type="project" value="UniProtKB-SubCell"/>
</dbReference>
<reference evidence="10" key="3">
    <citation type="submission" date="2025-08" db="UniProtKB">
        <authorList>
            <consortium name="RefSeq"/>
        </authorList>
    </citation>
    <scope>IDENTIFICATION</scope>
    <source>
        <strain evidence="10">17A/GY</strain>
        <tissue evidence="10">Liver</tissue>
    </source>
</reference>
<evidence type="ECO:0000256" key="1">
    <source>
        <dbReference type="ARBA" id="ARBA00004123"/>
    </source>
</evidence>
<dbReference type="AlphaFoldDB" id="A0A9J7F5A4"/>
<dbReference type="InterPro" id="IPR031736">
    <property type="entry name" value="REXO1-like_dom"/>
</dbReference>
<evidence type="ECO:0000313" key="10">
    <source>
        <dbReference type="RefSeq" id="XP_027250817.1"/>
    </source>
</evidence>
<proteinExistence type="inferred from homology"/>
<accession>A0A9J7F5A4</accession>
<evidence type="ECO:0000256" key="3">
    <source>
        <dbReference type="ARBA" id="ARBA00022722"/>
    </source>
</evidence>
<dbReference type="RefSeq" id="XP_027250817.1">
    <property type="nucleotide sequence ID" value="XM_027395016.2"/>
</dbReference>
<reference evidence="9" key="2">
    <citation type="journal article" date="2020" name="Biotechnol. Bioeng.">
        <title>Chromosome-scale scaffolds for the Chinese hamster reference genome assembly to facilitate the study of the CHO epigenome.</title>
        <authorList>
            <person name="Hilliard W."/>
            <person name="MacDonald M."/>
            <person name="Lee K.H."/>
        </authorList>
    </citation>
    <scope>NUCLEOTIDE SEQUENCE [LARGE SCALE GENOMIC DNA]</scope>
    <source>
        <strain evidence="9">17A/GY</strain>
    </source>
</reference>
<reference evidence="9" key="1">
    <citation type="journal article" date="2018" name="Biotechnol. Bioeng.">
        <title>A reference genome of the Chinese hamster based on a hybrid assembly strategy.</title>
        <authorList>
            <person name="Rupp O."/>
            <person name="MacDonald M.L."/>
            <person name="Li S."/>
            <person name="Dhiman H."/>
            <person name="Polson S."/>
            <person name="Griep S."/>
            <person name="Heffner K."/>
            <person name="Hernandez I."/>
            <person name="Brinkrolf K."/>
            <person name="Jadhav V."/>
            <person name="Samoudi M."/>
            <person name="Hao H."/>
            <person name="Kingham B."/>
            <person name="Goesmann A."/>
            <person name="Betenbaugh M.J."/>
            <person name="Lewis N.E."/>
            <person name="Borth N."/>
            <person name="Lee K.H."/>
        </authorList>
    </citation>
    <scope>NUCLEOTIDE SEQUENCE [LARGE SCALE GENOMIC DNA]</scope>
    <source>
        <strain evidence="9">17A/GY</strain>
    </source>
</reference>
<dbReference type="Gene3D" id="3.30.420.10">
    <property type="entry name" value="Ribonuclease H-like superfamily/Ribonuclease H"/>
    <property type="match status" value="1"/>
</dbReference>
<dbReference type="InterPro" id="IPR034922">
    <property type="entry name" value="REX1-like_exo"/>
</dbReference>
<dbReference type="SMART" id="SM00479">
    <property type="entry name" value="EXOIII"/>
    <property type="match status" value="1"/>
</dbReference>
<organism evidence="9 10">
    <name type="scientific">Cricetulus griseus</name>
    <name type="common">Chinese hamster</name>
    <name type="synonym">Cricetulus barabensis griseus</name>
    <dbReference type="NCBI Taxonomy" id="10029"/>
    <lineage>
        <taxon>Eukaryota</taxon>
        <taxon>Metazoa</taxon>
        <taxon>Chordata</taxon>
        <taxon>Craniata</taxon>
        <taxon>Vertebrata</taxon>
        <taxon>Euteleostomi</taxon>
        <taxon>Mammalia</taxon>
        <taxon>Eutheria</taxon>
        <taxon>Euarchontoglires</taxon>
        <taxon>Glires</taxon>
        <taxon>Rodentia</taxon>
        <taxon>Myomorpha</taxon>
        <taxon>Muroidea</taxon>
        <taxon>Cricetidae</taxon>
        <taxon>Cricetinae</taxon>
        <taxon>Cricetulus</taxon>
    </lineage>
</organism>
<dbReference type="InterPro" id="IPR013520">
    <property type="entry name" value="Ribonucl_H"/>
</dbReference>
<dbReference type="GO" id="GO:0003676">
    <property type="term" value="F:nucleic acid binding"/>
    <property type="evidence" value="ECO:0007669"/>
    <property type="project" value="InterPro"/>
</dbReference>
<sequence length="590" mass="66584">MRLKATEESWFPLGDLEARRGVVFPNEDLLMPSCQYPSKRGQRSQSVVPFPRPGPTLYCCSSVTPWESLHWRPQQDGRKLWCPETSTLLSSRSSSASRREERRVIHMASPSLANSTTAAKRTFSNNRATAQPPHITYIVGPQQVAYSYSLFGVKKVTHNKEFKDRIPDAMRQHYLGLFTEECLKFSSSRPEAIEKAQSEEKEVYDQSPSKNKYLNVALHTLKKLRGLVPSAVPGLNKATLYSRLRSYLLTEEQRKEHGFPFAHPEKPGSAMLFTREQPRSPTHRTCCRCGTEYTVSSSGCCLCSDPCVFHWGRIVSIRVPGGSQVRYSCCYAPTGATGCTVAKQHVQDGRKDNLQGFAKTFPKKDWEAHAGIYALDCEMSYTTHGLELTRVTVVDTDLRVIYDTFVKPDNEIVDYNTVFSGVTEADLANTNVRLRDVQAMLLSLFSAETILVGHSLESDLLALKFIHSTVVDTSVLFPHHRGLPYKRSLRGLISHYLNRMIQTNRGGHSSIEDASACMQLVTWKIQEDAKTSSPPQQETTCPKCNLQQKLRVYTSRYTQTPTTMQIPEATNKLHWEERGSDPPYTLQPET</sequence>
<dbReference type="GeneID" id="100769230"/>
<dbReference type="Pfam" id="PF15870">
    <property type="entry name" value="EloA-BP1"/>
    <property type="match status" value="2"/>
</dbReference>
<dbReference type="Proteomes" id="UP001108280">
    <property type="component" value="Chromosome 1"/>
</dbReference>
<feature type="region of interest" description="Disordered" evidence="7">
    <location>
        <begin position="569"/>
        <end position="590"/>
    </location>
</feature>
<evidence type="ECO:0000256" key="2">
    <source>
        <dbReference type="ARBA" id="ARBA00006357"/>
    </source>
</evidence>
<dbReference type="PANTHER" id="PTHR12801:SF62">
    <property type="entry name" value="RNA EXONUCLEASE 1 HOMOLOG"/>
    <property type="match status" value="1"/>
</dbReference>
<dbReference type="GO" id="GO:0004527">
    <property type="term" value="F:exonuclease activity"/>
    <property type="evidence" value="ECO:0007669"/>
    <property type="project" value="UniProtKB-KW"/>
</dbReference>
<comment type="subcellular location">
    <subcellularLocation>
        <location evidence="1">Nucleus</location>
    </subcellularLocation>
</comment>
<feature type="domain" description="Exonuclease" evidence="8">
    <location>
        <begin position="371"/>
        <end position="530"/>
    </location>
</feature>
<evidence type="ECO:0000259" key="8">
    <source>
        <dbReference type="SMART" id="SM00479"/>
    </source>
</evidence>
<dbReference type="OrthoDB" id="206335at2759"/>
<dbReference type="KEGG" id="cge:100769230"/>
<evidence type="ECO:0000256" key="7">
    <source>
        <dbReference type="SAM" id="MobiDB-lite"/>
    </source>
</evidence>
<dbReference type="SUPFAM" id="SSF53098">
    <property type="entry name" value="Ribonuclease H-like"/>
    <property type="match status" value="1"/>
</dbReference>
<evidence type="ECO:0000256" key="5">
    <source>
        <dbReference type="ARBA" id="ARBA00022839"/>
    </source>
</evidence>
<comment type="similarity">
    <text evidence="2">Belongs to the REXO1/REXO3 family.</text>
</comment>
<keyword evidence="5 10" id="KW-0269">Exonuclease</keyword>
<dbReference type="PANTHER" id="PTHR12801">
    <property type="entry name" value="RNA EXONUCLEASE REXO1 / RECO3 FAMILY MEMBER-RELATED"/>
    <property type="match status" value="1"/>
</dbReference>
<evidence type="ECO:0000256" key="6">
    <source>
        <dbReference type="ARBA" id="ARBA00023242"/>
    </source>
</evidence>
<dbReference type="InterPro" id="IPR036397">
    <property type="entry name" value="RNaseH_sf"/>
</dbReference>
<keyword evidence="4" id="KW-0378">Hydrolase</keyword>
<keyword evidence="9" id="KW-1185">Reference proteome</keyword>
<evidence type="ECO:0000256" key="4">
    <source>
        <dbReference type="ARBA" id="ARBA00022801"/>
    </source>
</evidence>
<keyword evidence="3" id="KW-0540">Nuclease</keyword>
<gene>
    <name evidence="10" type="primary">LOC100769230</name>
</gene>
<evidence type="ECO:0000313" key="9">
    <source>
        <dbReference type="Proteomes" id="UP001108280"/>
    </source>
</evidence>
<dbReference type="InterPro" id="IPR047021">
    <property type="entry name" value="REXO1/3/4-like"/>
</dbReference>
<feature type="compositionally biased region" description="Basic and acidic residues" evidence="7">
    <location>
        <begin position="571"/>
        <end position="580"/>
    </location>
</feature>
<dbReference type="RefSeq" id="XP_003512042.3">
    <property type="nucleotide sequence ID" value="XM_003511994.4"/>
</dbReference>